<organism evidence="1 2">
    <name type="scientific">Amblyomma americanum</name>
    <name type="common">Lone star tick</name>
    <dbReference type="NCBI Taxonomy" id="6943"/>
    <lineage>
        <taxon>Eukaryota</taxon>
        <taxon>Metazoa</taxon>
        <taxon>Ecdysozoa</taxon>
        <taxon>Arthropoda</taxon>
        <taxon>Chelicerata</taxon>
        <taxon>Arachnida</taxon>
        <taxon>Acari</taxon>
        <taxon>Parasitiformes</taxon>
        <taxon>Ixodida</taxon>
        <taxon>Ixodoidea</taxon>
        <taxon>Ixodidae</taxon>
        <taxon>Amblyomminae</taxon>
        <taxon>Amblyomma</taxon>
    </lineage>
</organism>
<evidence type="ECO:0000313" key="1">
    <source>
        <dbReference type="EMBL" id="KAK8766967.1"/>
    </source>
</evidence>
<evidence type="ECO:0000313" key="2">
    <source>
        <dbReference type="Proteomes" id="UP001321473"/>
    </source>
</evidence>
<reference evidence="1 2" key="1">
    <citation type="journal article" date="2023" name="Arcadia Sci">
        <title>De novo assembly of a long-read Amblyomma americanum tick genome.</title>
        <authorList>
            <person name="Chou S."/>
            <person name="Poskanzer K.E."/>
            <person name="Rollins M."/>
            <person name="Thuy-Boun P.S."/>
        </authorList>
    </citation>
    <scope>NUCLEOTIDE SEQUENCE [LARGE SCALE GENOMIC DNA]</scope>
    <source>
        <strain evidence="1">F_SG_1</strain>
        <tissue evidence="1">Salivary glands</tissue>
    </source>
</reference>
<dbReference type="EMBL" id="JARKHS020025853">
    <property type="protein sequence ID" value="KAK8766967.1"/>
    <property type="molecule type" value="Genomic_DNA"/>
</dbReference>
<sequence>MKPQGAPQHCRRFTGFDASIFLNDAEDPFMSRHQIDRACVVRIVVTRHEAGCSGDEAGVAPRDVPDDDELCVTAFATLKIDAEQLGMAFDARHQRLQEDIVAIAAEHRERERGEILAVDKSVRK</sequence>
<gene>
    <name evidence="1" type="ORF">V5799_006258</name>
</gene>
<name>A0AAQ4DWX7_AMBAM</name>
<keyword evidence="2" id="KW-1185">Reference proteome</keyword>
<comment type="caution">
    <text evidence="1">The sequence shown here is derived from an EMBL/GenBank/DDBJ whole genome shotgun (WGS) entry which is preliminary data.</text>
</comment>
<protein>
    <submittedName>
        <fullName evidence="1">Uncharacterized protein</fullName>
    </submittedName>
</protein>
<accession>A0AAQ4DWX7</accession>
<dbReference type="Proteomes" id="UP001321473">
    <property type="component" value="Unassembled WGS sequence"/>
</dbReference>
<dbReference type="AlphaFoldDB" id="A0AAQ4DWX7"/>
<proteinExistence type="predicted"/>